<reference evidence="3" key="1">
    <citation type="submission" date="2021-12" db="EMBL/GenBank/DDBJ databases">
        <authorList>
            <person name="Ulrich A."/>
        </authorList>
    </citation>
    <scope>NUCLEOTIDE SEQUENCE</scope>
    <source>
        <strain evidence="3">A1P009</strain>
    </source>
</reference>
<feature type="compositionally biased region" description="Polar residues" evidence="1">
    <location>
        <begin position="11"/>
        <end position="27"/>
    </location>
</feature>
<dbReference type="GO" id="GO:0003743">
    <property type="term" value="F:translation initiation factor activity"/>
    <property type="evidence" value="ECO:0007669"/>
    <property type="project" value="UniProtKB-KW"/>
</dbReference>
<evidence type="ECO:0000313" key="3">
    <source>
        <dbReference type="EMBL" id="MCD9096531.1"/>
    </source>
</evidence>
<accession>A0ABS8UAK5</accession>
<dbReference type="EMBL" id="JAJQKU010000002">
    <property type="protein sequence ID" value="MCD9096531.1"/>
    <property type="molecule type" value="Genomic_DNA"/>
</dbReference>
<gene>
    <name evidence="3" type="ORF">LTT95_06205</name>
</gene>
<feature type="domain" description="Replication initiation protein-like C-terminal" evidence="2">
    <location>
        <begin position="219"/>
        <end position="345"/>
    </location>
</feature>
<evidence type="ECO:0000256" key="1">
    <source>
        <dbReference type="SAM" id="MobiDB-lite"/>
    </source>
</evidence>
<comment type="caution">
    <text evidence="3">The sequence shown here is derived from an EMBL/GenBank/DDBJ whole genome shotgun (WGS) entry which is preliminary data.</text>
</comment>
<reference evidence="3" key="2">
    <citation type="journal article" date="2022" name="Syst. Appl. Microbiol.">
        <title>Physiological and genomic characterisation of Luteimonas fraxinea sp. nov., a bacterial species associated with trees tolerant to ash dieback.</title>
        <authorList>
            <person name="Ulrich K."/>
            <person name="Becker R."/>
            <person name="Behrendt U."/>
            <person name="Kube M."/>
            <person name="Schneck V."/>
            <person name="Ulrich A."/>
        </authorList>
    </citation>
    <scope>NUCLEOTIDE SEQUENCE</scope>
    <source>
        <strain evidence="3">A1P009</strain>
    </source>
</reference>
<keyword evidence="4" id="KW-1185">Reference proteome</keyword>
<dbReference type="InterPro" id="IPR003491">
    <property type="entry name" value="REP-like_C"/>
</dbReference>
<dbReference type="RefSeq" id="WP_232135247.1">
    <property type="nucleotide sequence ID" value="NZ_JAJQKU010000002.1"/>
</dbReference>
<protein>
    <submittedName>
        <fullName evidence="3">Replication initiation factor domain-containing protein</fullName>
    </submittedName>
</protein>
<feature type="region of interest" description="Disordered" evidence="1">
    <location>
        <begin position="1"/>
        <end position="33"/>
    </location>
</feature>
<name>A0ABS8UAK5_9GAMM</name>
<organism evidence="3 4">
    <name type="scientific">Luteimonas fraxinea</name>
    <dbReference type="NCBI Taxonomy" id="2901869"/>
    <lineage>
        <taxon>Bacteria</taxon>
        <taxon>Pseudomonadati</taxon>
        <taxon>Pseudomonadota</taxon>
        <taxon>Gammaproteobacteria</taxon>
        <taxon>Lysobacterales</taxon>
        <taxon>Lysobacteraceae</taxon>
        <taxon>Luteimonas</taxon>
    </lineage>
</organism>
<evidence type="ECO:0000259" key="2">
    <source>
        <dbReference type="Pfam" id="PF02486"/>
    </source>
</evidence>
<sequence>MADRGAAERLPSSNRGVKRSGSQQTELSRAVSAPSRTWAGIDWLAGSVDLGELLDESGWWGRGQCLDGSDASMASLEPLSAYLAAFGPRPKPKAGADENGEVVTGERVPFVPPCSIVRSIASAAFRYLFEGSGLVLSVDAGPGSFYAYKFLLTNVHGDFAGSIELGGMLTIRKGGRPSLRFELTGQGCSLYEHRGDASADHAQRWCALRAQLERVGTMLTRVDTAFDDFDGKRSLAHARCMWEVGEFDYTFGGERHRPQAKEFNDCGSRKGSTFYVGNSTSEKQLRVYQKGRQLGDPDSPWVRWELQFKSSSRKRITLDVLSDPMSFMRGAFECLDFIASCMARFEVQDEVSKATAKSVMRHGKRMFGRTWGAIFRLAPDPESLFLVMQAMSDDRPPNWQKTGRLTWADVPGLIPSPDTDEEAQQ</sequence>
<evidence type="ECO:0000313" key="4">
    <source>
        <dbReference type="Proteomes" id="UP001430360"/>
    </source>
</evidence>
<keyword evidence="3" id="KW-0396">Initiation factor</keyword>
<keyword evidence="3" id="KW-0648">Protein biosynthesis</keyword>
<proteinExistence type="predicted"/>
<dbReference type="Pfam" id="PF02486">
    <property type="entry name" value="Rep_trans"/>
    <property type="match status" value="1"/>
</dbReference>
<dbReference type="Proteomes" id="UP001430360">
    <property type="component" value="Unassembled WGS sequence"/>
</dbReference>